<evidence type="ECO:0000313" key="1">
    <source>
        <dbReference type="EMBL" id="WAR25393.1"/>
    </source>
</evidence>
<accession>A0ABY7FT44</accession>
<name>A0ABY7FT44_MYAAR</name>
<gene>
    <name evidence="1" type="ORF">MAR_011097</name>
</gene>
<proteinExistence type="predicted"/>
<keyword evidence="2" id="KW-1185">Reference proteome</keyword>
<reference evidence="1" key="1">
    <citation type="submission" date="2022-11" db="EMBL/GenBank/DDBJ databases">
        <title>Centuries of genome instability and evolution in soft-shell clam transmissible cancer (bioRxiv).</title>
        <authorList>
            <person name="Hart S.F.M."/>
            <person name="Yonemitsu M.A."/>
            <person name="Giersch R.M."/>
            <person name="Beal B.F."/>
            <person name="Arriagada G."/>
            <person name="Davis B.W."/>
            <person name="Ostrander E.A."/>
            <person name="Goff S.P."/>
            <person name="Metzger M.J."/>
        </authorList>
    </citation>
    <scope>NUCLEOTIDE SEQUENCE</scope>
    <source>
        <strain evidence="1">MELC-2E11</strain>
        <tissue evidence="1">Siphon/mantle</tissue>
    </source>
</reference>
<dbReference type="EMBL" id="CP111025">
    <property type="protein sequence ID" value="WAR25393.1"/>
    <property type="molecule type" value="Genomic_DNA"/>
</dbReference>
<evidence type="ECO:0000313" key="2">
    <source>
        <dbReference type="Proteomes" id="UP001164746"/>
    </source>
</evidence>
<dbReference type="Proteomes" id="UP001164746">
    <property type="component" value="Chromosome 14"/>
</dbReference>
<sequence length="106" mass="12101">MKAKEDGKLNMVFSIDSTTAAVEPYLINYHFQSFDFHEHTIGNGAAKELRNALKESKRVQDHMRQCIDLHLLKYELGVVAVYQIAGKCTFPRYLADNDKLIGKRNA</sequence>
<protein>
    <submittedName>
        <fullName evidence="1">Uncharacterized protein</fullName>
    </submittedName>
</protein>
<organism evidence="1 2">
    <name type="scientific">Mya arenaria</name>
    <name type="common">Soft-shell clam</name>
    <dbReference type="NCBI Taxonomy" id="6604"/>
    <lineage>
        <taxon>Eukaryota</taxon>
        <taxon>Metazoa</taxon>
        <taxon>Spiralia</taxon>
        <taxon>Lophotrochozoa</taxon>
        <taxon>Mollusca</taxon>
        <taxon>Bivalvia</taxon>
        <taxon>Autobranchia</taxon>
        <taxon>Heteroconchia</taxon>
        <taxon>Euheterodonta</taxon>
        <taxon>Imparidentia</taxon>
        <taxon>Neoheterodontei</taxon>
        <taxon>Myida</taxon>
        <taxon>Myoidea</taxon>
        <taxon>Myidae</taxon>
        <taxon>Mya</taxon>
    </lineage>
</organism>